<evidence type="ECO:0000313" key="3">
    <source>
        <dbReference type="Proteomes" id="UP000000702"/>
    </source>
</evidence>
<sequence>MGFLIQKFAPTYGISKPTITLVAFTENISEYTLDEAPVDEVTKHVHQNVPHTKACFFSDAAFPQVVDMNMLKQWVRWWCYHEMIDLATRSVFRLSAHAVSKRKDRKRGEWKNSRDITEKHFQ</sequence>
<dbReference type="EMBL" id="CAEQ01002789">
    <property type="protein sequence ID" value="CCD17648.1"/>
    <property type="molecule type" value="Genomic_DNA"/>
</dbReference>
<name>F9WJY7_TRYCI</name>
<feature type="region of interest" description="Disordered" evidence="1">
    <location>
        <begin position="101"/>
        <end position="122"/>
    </location>
</feature>
<organism evidence="2 3">
    <name type="scientific">Trypanosoma congolense (strain IL3000)</name>
    <dbReference type="NCBI Taxonomy" id="1068625"/>
    <lineage>
        <taxon>Eukaryota</taxon>
        <taxon>Discoba</taxon>
        <taxon>Euglenozoa</taxon>
        <taxon>Kinetoplastea</taxon>
        <taxon>Metakinetoplastina</taxon>
        <taxon>Trypanosomatida</taxon>
        <taxon>Trypanosomatidae</taxon>
        <taxon>Trypanosoma</taxon>
        <taxon>Nannomonas</taxon>
    </lineage>
</organism>
<comment type="caution">
    <text evidence="2">The sequence shown here is derived from an EMBL/GenBank/DDBJ whole genome shotgun (WGS) entry which is preliminary data.</text>
</comment>
<dbReference type="Proteomes" id="UP000000702">
    <property type="component" value="Unassembled WGS sequence"/>
</dbReference>
<reference evidence="3" key="1">
    <citation type="submission" date="2011-07" db="EMBL/GenBank/DDBJ databases">
        <title>Divergent evolution of antigenic variation in African trypanosomes.</title>
        <authorList>
            <person name="Jackson A.P."/>
            <person name="Berry A."/>
            <person name="Allison H.C."/>
            <person name="Burton P."/>
            <person name="Anderson J."/>
            <person name="Aslett M."/>
            <person name="Brown R."/>
            <person name="Corton N."/>
            <person name="Harris D."/>
            <person name="Hauser H."/>
            <person name="Gamble J."/>
            <person name="Gilderthorp R."/>
            <person name="McQuillan J."/>
            <person name="Quail M.A."/>
            <person name="Sanders M."/>
            <person name="Van Tonder A."/>
            <person name="Ginger M.L."/>
            <person name="Donelson J.E."/>
            <person name="Field M.C."/>
            <person name="Barry J.D."/>
            <person name="Berriman M."/>
            <person name="Hertz-Fowler C."/>
        </authorList>
    </citation>
    <scope>NUCLEOTIDE SEQUENCE [LARGE SCALE GENOMIC DNA]</scope>
    <source>
        <strain evidence="3">IL3000</strain>
    </source>
</reference>
<feature type="compositionally biased region" description="Basic and acidic residues" evidence="1">
    <location>
        <begin position="106"/>
        <end position="122"/>
    </location>
</feature>
<keyword evidence="3" id="KW-1185">Reference proteome</keyword>
<evidence type="ECO:0000313" key="2">
    <source>
        <dbReference type="EMBL" id="CCD17648.1"/>
    </source>
</evidence>
<gene>
    <name evidence="2" type="ORF">TCIL3000_0_24520</name>
</gene>
<dbReference type="AlphaFoldDB" id="F9WJY7"/>
<protein>
    <submittedName>
        <fullName evidence="2">Uncharacterized protein</fullName>
    </submittedName>
</protein>
<reference evidence="2 3" key="2">
    <citation type="journal article" date="2012" name="Proc. Natl. Acad. Sci. U.S.A.">
        <title>Antigenic diversity is generated by distinct evolutionary mechanisms in African trypanosome species.</title>
        <authorList>
            <person name="Jackson A.P."/>
            <person name="Berry A."/>
            <person name="Aslett M."/>
            <person name="Allison H.C."/>
            <person name="Burton P."/>
            <person name="Vavrova-Anderson J."/>
            <person name="Brown R."/>
            <person name="Browne H."/>
            <person name="Corton N."/>
            <person name="Hauser H."/>
            <person name="Gamble J."/>
            <person name="Gilderthorp R."/>
            <person name="Marcello L."/>
            <person name="McQuillan J."/>
            <person name="Otto T.D."/>
            <person name="Quail M.A."/>
            <person name="Sanders M.J."/>
            <person name="van Tonder A."/>
            <person name="Ginger M.L."/>
            <person name="Field M.C."/>
            <person name="Barry J.D."/>
            <person name="Hertz-Fowler C."/>
            <person name="Berriman M."/>
        </authorList>
    </citation>
    <scope>NUCLEOTIDE SEQUENCE [LARGE SCALE GENOMIC DNA]</scope>
    <source>
        <strain evidence="2 3">IL3000</strain>
    </source>
</reference>
<evidence type="ECO:0000256" key="1">
    <source>
        <dbReference type="SAM" id="MobiDB-lite"/>
    </source>
</evidence>
<proteinExistence type="predicted"/>
<accession>F9WJY7</accession>